<comment type="caution">
    <text evidence="1">The sequence shown here is derived from an EMBL/GenBank/DDBJ whole genome shotgun (WGS) entry which is preliminary data.</text>
</comment>
<name>A0A6L9LGT3_9BACT</name>
<evidence type="ECO:0000313" key="1">
    <source>
        <dbReference type="EMBL" id="NDU98917.1"/>
    </source>
</evidence>
<sequence>MTTSAQSVVSVLDKSEKQVDKKMRVLWLANYPLLQNHKGHPASWMTSLAQVLQHHVSLTIVTWNSSINASTQIQKDGINYIYLKSPRGSIDLLTGCLLKINQLKSYLKQHEQEFDIIHIHGSENQFLAACASIDKPKVLSIQGIISEYYKIIPEFLSYRRFYWLLASYYERSHCRRLPSFMCRTHWDTAWVNQLNPQAIVHQVWEMIRPVFFTVNNDFSRNEKLLYVGGAQRIKGFNELLLTFNLVKAQHPAMKLIILGAKPSSLSSVEKFIQKQNLTNISLADLEFRGMVNGQGLIEAYNESFCLVHPSYIDNSPNSVCEAQVAGLPVVASNVGGVSSLIEHSQTGLLTTLDPSDIAHQILRLKSDTDLAKIISHQSRFVARQRHNPNQIKQAVLNTYQSVCNVYKSEVSV</sequence>
<organism evidence="1 2">
    <name type="scientific">Spirosoma terrae</name>
    <dbReference type="NCBI Taxonomy" id="1968276"/>
    <lineage>
        <taxon>Bacteria</taxon>
        <taxon>Pseudomonadati</taxon>
        <taxon>Bacteroidota</taxon>
        <taxon>Cytophagia</taxon>
        <taxon>Cytophagales</taxon>
        <taxon>Cytophagaceae</taxon>
        <taxon>Spirosoma</taxon>
    </lineage>
</organism>
<dbReference type="PANTHER" id="PTHR45947:SF3">
    <property type="entry name" value="SULFOQUINOVOSYL TRANSFERASE SQD2"/>
    <property type="match status" value="1"/>
</dbReference>
<dbReference type="Proteomes" id="UP000474175">
    <property type="component" value="Unassembled WGS sequence"/>
</dbReference>
<keyword evidence="2" id="KW-1185">Reference proteome</keyword>
<reference evidence="1 2" key="1">
    <citation type="submission" date="2020-02" db="EMBL/GenBank/DDBJ databases">
        <title>Draft genome sequence of two Spirosoma agri KCTC 52727 and Spirosoma terrae KCTC 52035.</title>
        <authorList>
            <person name="Rojas J."/>
            <person name="Ambika Manirajan B."/>
            <person name="Suarez C."/>
            <person name="Ratering S."/>
            <person name="Schnell S."/>
        </authorList>
    </citation>
    <scope>NUCLEOTIDE SEQUENCE [LARGE SCALE GENOMIC DNA]</scope>
    <source>
        <strain evidence="1 2">KCTC 52035</strain>
    </source>
</reference>
<dbReference type="AlphaFoldDB" id="A0A6L9LGT3"/>
<dbReference type="GO" id="GO:0016757">
    <property type="term" value="F:glycosyltransferase activity"/>
    <property type="evidence" value="ECO:0007669"/>
    <property type="project" value="TreeGrafter"/>
</dbReference>
<dbReference type="CDD" id="cd03801">
    <property type="entry name" value="GT4_PimA-like"/>
    <property type="match status" value="1"/>
</dbReference>
<evidence type="ECO:0000313" key="2">
    <source>
        <dbReference type="Proteomes" id="UP000474175"/>
    </source>
</evidence>
<proteinExistence type="predicted"/>
<dbReference type="EMBL" id="JAAFZH010000021">
    <property type="protein sequence ID" value="NDU98917.1"/>
    <property type="molecule type" value="Genomic_DNA"/>
</dbReference>
<dbReference type="PANTHER" id="PTHR45947">
    <property type="entry name" value="SULFOQUINOVOSYL TRANSFERASE SQD2"/>
    <property type="match status" value="1"/>
</dbReference>
<dbReference type="InterPro" id="IPR050194">
    <property type="entry name" value="Glycosyltransferase_grp1"/>
</dbReference>
<protein>
    <submittedName>
        <fullName evidence="1">Glycosyltransferase</fullName>
    </submittedName>
</protein>
<dbReference type="Gene3D" id="3.40.50.2000">
    <property type="entry name" value="Glycogen Phosphorylase B"/>
    <property type="match status" value="2"/>
</dbReference>
<keyword evidence="1" id="KW-0808">Transferase</keyword>
<accession>A0A6L9LGT3</accession>
<dbReference type="SUPFAM" id="SSF53756">
    <property type="entry name" value="UDP-Glycosyltransferase/glycogen phosphorylase"/>
    <property type="match status" value="1"/>
</dbReference>
<dbReference type="Pfam" id="PF13692">
    <property type="entry name" value="Glyco_trans_1_4"/>
    <property type="match status" value="1"/>
</dbReference>
<gene>
    <name evidence="1" type="ORF">GK108_28815</name>
</gene>
<dbReference type="RefSeq" id="WP_163955047.1">
    <property type="nucleotide sequence ID" value="NZ_JAAFZH010000021.1"/>
</dbReference>